<dbReference type="CDD" id="cd00637">
    <property type="entry name" value="7tm_classA_rhodopsin-like"/>
    <property type="match status" value="1"/>
</dbReference>
<name>A0ABP0GYN8_CLALP</name>
<dbReference type="Proteomes" id="UP001642483">
    <property type="component" value="Unassembled WGS sequence"/>
</dbReference>
<dbReference type="InterPro" id="IPR000276">
    <property type="entry name" value="GPCR_Rhodpsn"/>
</dbReference>
<evidence type="ECO:0000313" key="11">
    <source>
        <dbReference type="EMBL" id="CAK8696849.1"/>
    </source>
</evidence>
<evidence type="ECO:0000256" key="4">
    <source>
        <dbReference type="ARBA" id="ARBA00022989"/>
    </source>
</evidence>
<sequence length="424" mass="48154">MADYYPTLSSNTSFQFLYVELCDDFSCSYPEIIWNCLPSPCKVSYGVQVALYVTLGILICLANITVLMVYTKRLRIDKQKNSIARSQLYYKLSLACADLLLGLIVCPCAVINFFINFKHRFTWQHLLANGRITNRYVSASYFQPSSLDTAYQTYYTVIGCITFTSWAVSCLTLMIASADRFFAIAYPFSYIKKQVFWSRFTIISIMCTWVAGVIVGLFPFFRDDTDFRGWTIILFVSANEGLIIFAVLIAIPLVGMWFFSALTFIVAKRQVLKETPRSVSMELHTIEGVEENCLSAMTEDKEVETRVNDSCPVMNTVSHNNVNTSHRCSKCINMQQRRLAVTLAIVVVTFTLAFLPVCIAMATRGVMYYDAHNSLVTWLAIVCLSNSFWNCVIYSIRNQEFRKDAAAIYIKIALGVKRAGGWIY</sequence>
<accession>A0ABP0GYN8</accession>
<dbReference type="Pfam" id="PF00001">
    <property type="entry name" value="7tm_1"/>
    <property type="match status" value="1"/>
</dbReference>
<comment type="caution">
    <text evidence="11">The sequence shown here is derived from an EMBL/GenBank/DDBJ whole genome shotgun (WGS) entry which is preliminary data.</text>
</comment>
<dbReference type="Gene3D" id="1.20.1070.10">
    <property type="entry name" value="Rhodopsin 7-helix transmembrane proteins"/>
    <property type="match status" value="1"/>
</dbReference>
<evidence type="ECO:0000313" key="12">
    <source>
        <dbReference type="Proteomes" id="UP001642483"/>
    </source>
</evidence>
<keyword evidence="2" id="KW-1003">Cell membrane</keyword>
<keyword evidence="6 9" id="KW-0472">Membrane</keyword>
<evidence type="ECO:0000256" key="7">
    <source>
        <dbReference type="ARBA" id="ARBA00023170"/>
    </source>
</evidence>
<gene>
    <name evidence="11" type="ORF">CVLEPA_LOCUS30162</name>
</gene>
<feature type="transmembrane region" description="Helical" evidence="9">
    <location>
        <begin position="92"/>
        <end position="115"/>
    </location>
</feature>
<dbReference type="PROSITE" id="PS50262">
    <property type="entry name" value="G_PROTEIN_RECEP_F1_2"/>
    <property type="match status" value="1"/>
</dbReference>
<evidence type="ECO:0000256" key="1">
    <source>
        <dbReference type="ARBA" id="ARBA00004651"/>
    </source>
</evidence>
<feature type="transmembrane region" description="Helical" evidence="9">
    <location>
        <begin position="339"/>
        <end position="363"/>
    </location>
</feature>
<dbReference type="PRINTS" id="PR00237">
    <property type="entry name" value="GPCRRHODOPSN"/>
</dbReference>
<keyword evidence="7" id="KW-0675">Receptor</keyword>
<keyword evidence="3 9" id="KW-0812">Transmembrane</keyword>
<keyword evidence="4 9" id="KW-1133">Transmembrane helix</keyword>
<keyword evidence="12" id="KW-1185">Reference proteome</keyword>
<feature type="transmembrane region" description="Helical" evidence="9">
    <location>
        <begin position="154"/>
        <end position="176"/>
    </location>
</feature>
<dbReference type="InterPro" id="IPR050569">
    <property type="entry name" value="TAAR"/>
</dbReference>
<dbReference type="PANTHER" id="PTHR24249">
    <property type="entry name" value="HISTAMINE RECEPTOR-RELATED G-PROTEIN COUPLED RECEPTOR"/>
    <property type="match status" value="1"/>
</dbReference>
<feature type="transmembrane region" description="Helical" evidence="9">
    <location>
        <begin position="49"/>
        <end position="71"/>
    </location>
</feature>
<feature type="transmembrane region" description="Helical" evidence="9">
    <location>
        <begin position="375"/>
        <end position="396"/>
    </location>
</feature>
<dbReference type="SUPFAM" id="SSF81321">
    <property type="entry name" value="Family A G protein-coupled receptor-like"/>
    <property type="match status" value="1"/>
</dbReference>
<feature type="transmembrane region" description="Helical" evidence="9">
    <location>
        <begin position="241"/>
        <end position="267"/>
    </location>
</feature>
<reference evidence="11 12" key="1">
    <citation type="submission" date="2024-02" db="EMBL/GenBank/DDBJ databases">
        <authorList>
            <person name="Daric V."/>
            <person name="Darras S."/>
        </authorList>
    </citation>
    <scope>NUCLEOTIDE SEQUENCE [LARGE SCALE GENOMIC DNA]</scope>
</reference>
<evidence type="ECO:0000256" key="8">
    <source>
        <dbReference type="ARBA" id="ARBA00023224"/>
    </source>
</evidence>
<comment type="subcellular location">
    <subcellularLocation>
        <location evidence="1">Cell membrane</location>
        <topology evidence="1">Multi-pass membrane protein</topology>
    </subcellularLocation>
</comment>
<feature type="transmembrane region" description="Helical" evidence="9">
    <location>
        <begin position="196"/>
        <end position="221"/>
    </location>
</feature>
<protein>
    <recommendedName>
        <fullName evidence="10">G-protein coupled receptors family 1 profile domain-containing protein</fullName>
    </recommendedName>
</protein>
<evidence type="ECO:0000256" key="3">
    <source>
        <dbReference type="ARBA" id="ARBA00022692"/>
    </source>
</evidence>
<feature type="domain" description="G-protein coupled receptors family 1 profile" evidence="10">
    <location>
        <begin position="62"/>
        <end position="394"/>
    </location>
</feature>
<evidence type="ECO:0000256" key="2">
    <source>
        <dbReference type="ARBA" id="ARBA00022475"/>
    </source>
</evidence>
<dbReference type="InterPro" id="IPR017452">
    <property type="entry name" value="GPCR_Rhodpsn_7TM"/>
</dbReference>
<dbReference type="EMBL" id="CAWYQH010000163">
    <property type="protein sequence ID" value="CAK8696849.1"/>
    <property type="molecule type" value="Genomic_DNA"/>
</dbReference>
<evidence type="ECO:0000259" key="10">
    <source>
        <dbReference type="PROSITE" id="PS50262"/>
    </source>
</evidence>
<keyword evidence="8" id="KW-0807">Transducer</keyword>
<proteinExistence type="predicted"/>
<evidence type="ECO:0000256" key="6">
    <source>
        <dbReference type="ARBA" id="ARBA00023136"/>
    </source>
</evidence>
<keyword evidence="5" id="KW-0297">G-protein coupled receptor</keyword>
<organism evidence="11 12">
    <name type="scientific">Clavelina lepadiformis</name>
    <name type="common">Light-bulb sea squirt</name>
    <name type="synonym">Ascidia lepadiformis</name>
    <dbReference type="NCBI Taxonomy" id="159417"/>
    <lineage>
        <taxon>Eukaryota</taxon>
        <taxon>Metazoa</taxon>
        <taxon>Chordata</taxon>
        <taxon>Tunicata</taxon>
        <taxon>Ascidiacea</taxon>
        <taxon>Aplousobranchia</taxon>
        <taxon>Clavelinidae</taxon>
        <taxon>Clavelina</taxon>
    </lineage>
</organism>
<evidence type="ECO:0000256" key="5">
    <source>
        <dbReference type="ARBA" id="ARBA00023040"/>
    </source>
</evidence>
<evidence type="ECO:0000256" key="9">
    <source>
        <dbReference type="SAM" id="Phobius"/>
    </source>
</evidence>